<dbReference type="InterPro" id="IPR013785">
    <property type="entry name" value="Aldolase_TIM"/>
</dbReference>
<evidence type="ECO:0000256" key="3">
    <source>
        <dbReference type="ARBA" id="ARBA00022723"/>
    </source>
</evidence>
<keyword evidence="5" id="KW-0411">Iron-sulfur</keyword>
<keyword evidence="2" id="KW-0949">S-adenosyl-L-methionine</keyword>
<dbReference type="Pfam" id="PF04055">
    <property type="entry name" value="Radical_SAM"/>
    <property type="match status" value="1"/>
</dbReference>
<dbReference type="PANTHER" id="PTHR43728:SF1">
    <property type="entry name" value="FE-S OXIDOREDUCTASE"/>
    <property type="match status" value="1"/>
</dbReference>
<dbReference type="AlphaFoldDB" id="A0A0E2Z9R0"/>
<name>A0A0E2Z9R0_9GAMM</name>
<evidence type="ECO:0000256" key="2">
    <source>
        <dbReference type="ARBA" id="ARBA00022691"/>
    </source>
</evidence>
<dbReference type="SFLD" id="SFLDG01067">
    <property type="entry name" value="SPASM/twitch_domain_containing"/>
    <property type="match status" value="1"/>
</dbReference>
<dbReference type="GO" id="GO:0046872">
    <property type="term" value="F:metal ion binding"/>
    <property type="evidence" value="ECO:0007669"/>
    <property type="project" value="UniProtKB-KW"/>
</dbReference>
<dbReference type="NCBIfam" id="TIGR04167">
    <property type="entry name" value="rSAM_SeCys"/>
    <property type="match status" value="1"/>
</dbReference>
<evidence type="ECO:0000256" key="5">
    <source>
        <dbReference type="ARBA" id="ARBA00023014"/>
    </source>
</evidence>
<dbReference type="HOGENOM" id="CLU_050695_0_0_6"/>
<dbReference type="PANTHER" id="PTHR43728">
    <property type="entry name" value="SLR0304 PROTEIN"/>
    <property type="match status" value="1"/>
</dbReference>
<feature type="domain" description="Arsenosugar biosynthesis radical SAM protein ArsS-like C-terminal" evidence="7">
    <location>
        <begin position="182"/>
        <end position="316"/>
    </location>
</feature>
<gene>
    <name evidence="8" type="ORF">IB75_03125</name>
</gene>
<dbReference type="InterPro" id="IPR024521">
    <property type="entry name" value="ArsS-like_C"/>
</dbReference>
<dbReference type="Pfam" id="PF12345">
    <property type="entry name" value="DUF3641"/>
    <property type="match status" value="1"/>
</dbReference>
<proteinExistence type="predicted"/>
<dbReference type="GO" id="GO:0051536">
    <property type="term" value="F:iron-sulfur cluster binding"/>
    <property type="evidence" value="ECO:0007669"/>
    <property type="project" value="UniProtKB-KW"/>
</dbReference>
<comment type="cofactor">
    <cofactor evidence="1">
        <name>[4Fe-4S] cluster</name>
        <dbReference type="ChEBI" id="CHEBI:49883"/>
    </cofactor>
</comment>
<dbReference type="EMBL" id="JPGN01000020">
    <property type="protein sequence ID" value="KFI20470.1"/>
    <property type="molecule type" value="Genomic_DNA"/>
</dbReference>
<reference evidence="8 9" key="1">
    <citation type="submission" date="2014-07" db="EMBL/GenBank/DDBJ databases">
        <title>Comparative analysis of Nitrosococcus oceani genome inventories of strains from Pacific and Atlantic gyres.</title>
        <authorList>
            <person name="Lim C.K."/>
            <person name="Wang L."/>
            <person name="Sayavedra-Soto L.A."/>
            <person name="Klotz M.G."/>
        </authorList>
    </citation>
    <scope>NUCLEOTIDE SEQUENCE [LARGE SCALE GENOMIC DNA]</scope>
    <source>
        <strain evidence="8 9">C-27</strain>
    </source>
</reference>
<sequence>MHATLPLLEVTDFPPIRRKSLETLQVNLGYKCNQSCLHCHVNAGPNRKEMMDRDTLELIFPVLKSRPIKTLDLTGGAPELHSDFRYLVSKARATGVHVIDRCNLTILFEPGQENLAEFLAKYQVEVVASLPCYSLENVDKQRGKGVFDKSIAGLQKLNTLGYGQPGSDLALNLVYNPQGPTLPPDQQSLEADYKRELRQHFGIEFNQLYALANMPIKRFGSTLISKGKFQGYMQLLKDSYQPNNLEQVMCRSLVSVDWQGYLYDCDFNQQLALPLGGVKRKHLRDLLEESLNDYPIRIADHCYGCTAGQGSSCGGSF</sequence>
<evidence type="ECO:0000256" key="4">
    <source>
        <dbReference type="ARBA" id="ARBA00023004"/>
    </source>
</evidence>
<evidence type="ECO:0000259" key="7">
    <source>
        <dbReference type="Pfam" id="PF12345"/>
    </source>
</evidence>
<evidence type="ECO:0000313" key="9">
    <source>
        <dbReference type="Proteomes" id="UP000028839"/>
    </source>
</evidence>
<organism evidence="8 9">
    <name type="scientific">Nitrosococcus oceani C-27</name>
    <dbReference type="NCBI Taxonomy" id="314279"/>
    <lineage>
        <taxon>Bacteria</taxon>
        <taxon>Pseudomonadati</taxon>
        <taxon>Pseudomonadota</taxon>
        <taxon>Gammaproteobacteria</taxon>
        <taxon>Chromatiales</taxon>
        <taxon>Chromatiaceae</taxon>
        <taxon>Nitrosococcus</taxon>
    </lineage>
</organism>
<dbReference type="Proteomes" id="UP000028839">
    <property type="component" value="Unassembled WGS sequence"/>
</dbReference>
<evidence type="ECO:0000259" key="6">
    <source>
        <dbReference type="Pfam" id="PF04055"/>
    </source>
</evidence>
<accession>A0A0E2Z9R0</accession>
<comment type="caution">
    <text evidence="8">The sequence shown here is derived from an EMBL/GenBank/DDBJ whole genome shotgun (WGS) entry which is preliminary data.</text>
</comment>
<dbReference type="InterPro" id="IPR058240">
    <property type="entry name" value="rSAM_sf"/>
</dbReference>
<dbReference type="CDD" id="cd01335">
    <property type="entry name" value="Radical_SAM"/>
    <property type="match status" value="1"/>
</dbReference>
<keyword evidence="4" id="KW-0408">Iron</keyword>
<dbReference type="SUPFAM" id="SSF102114">
    <property type="entry name" value="Radical SAM enzymes"/>
    <property type="match status" value="1"/>
</dbReference>
<evidence type="ECO:0000256" key="1">
    <source>
        <dbReference type="ARBA" id="ARBA00001966"/>
    </source>
</evidence>
<feature type="domain" description="Radical SAM core" evidence="6">
    <location>
        <begin position="26"/>
        <end position="162"/>
    </location>
</feature>
<dbReference type="OrthoDB" id="9810775at2"/>
<evidence type="ECO:0000313" key="8">
    <source>
        <dbReference type="EMBL" id="KFI20470.1"/>
    </source>
</evidence>
<dbReference type="GO" id="GO:0003824">
    <property type="term" value="F:catalytic activity"/>
    <property type="evidence" value="ECO:0007669"/>
    <property type="project" value="InterPro"/>
</dbReference>
<dbReference type="InterPro" id="IPR026351">
    <property type="entry name" value="rSAM_ArsS-like"/>
</dbReference>
<dbReference type="InterPro" id="IPR007197">
    <property type="entry name" value="rSAM"/>
</dbReference>
<keyword evidence="3" id="KW-0479">Metal-binding</keyword>
<dbReference type="Gene3D" id="3.20.20.70">
    <property type="entry name" value="Aldolase class I"/>
    <property type="match status" value="1"/>
</dbReference>
<dbReference type="SFLD" id="SFLDS00029">
    <property type="entry name" value="Radical_SAM"/>
    <property type="match status" value="1"/>
</dbReference>
<protein>
    <submittedName>
        <fullName evidence="8">Fe-S oxidoreductase</fullName>
    </submittedName>
</protein>